<dbReference type="InterPro" id="IPR011990">
    <property type="entry name" value="TPR-like_helical_dom_sf"/>
</dbReference>
<dbReference type="Gene3D" id="1.25.40.390">
    <property type="match status" value="1"/>
</dbReference>
<keyword evidence="4" id="KW-0472">Membrane</keyword>
<evidence type="ECO:0000256" key="5">
    <source>
        <dbReference type="ARBA" id="ARBA00023237"/>
    </source>
</evidence>
<name>A0ABU7IZF1_9FLAO</name>
<feature type="domain" description="RagB/SusD" evidence="6">
    <location>
        <begin position="472"/>
        <end position="496"/>
    </location>
</feature>
<comment type="similarity">
    <text evidence="2">Belongs to the SusD family.</text>
</comment>
<dbReference type="RefSeq" id="WP_272652565.1">
    <property type="nucleotide sequence ID" value="NZ_JAZDDG010000009.1"/>
</dbReference>
<evidence type="ECO:0000256" key="3">
    <source>
        <dbReference type="ARBA" id="ARBA00022729"/>
    </source>
</evidence>
<comment type="caution">
    <text evidence="8">The sequence shown here is derived from an EMBL/GenBank/DDBJ whole genome shotgun (WGS) entry which is preliminary data.</text>
</comment>
<evidence type="ECO:0000313" key="9">
    <source>
        <dbReference type="Proteomes" id="UP001356308"/>
    </source>
</evidence>
<feature type="domain" description="RagB/SusD" evidence="6">
    <location>
        <begin position="367"/>
        <end position="457"/>
    </location>
</feature>
<dbReference type="EMBL" id="JAZDDG010000009">
    <property type="protein sequence ID" value="MEE1977881.1"/>
    <property type="molecule type" value="Genomic_DNA"/>
</dbReference>
<dbReference type="Pfam" id="PF07980">
    <property type="entry name" value="SusD_RagB"/>
    <property type="match status" value="2"/>
</dbReference>
<gene>
    <name evidence="8" type="ORF">V1I91_17515</name>
</gene>
<dbReference type="CDD" id="cd08977">
    <property type="entry name" value="SusD"/>
    <property type="match status" value="1"/>
</dbReference>
<keyword evidence="3" id="KW-0732">Signal</keyword>
<evidence type="ECO:0000259" key="7">
    <source>
        <dbReference type="Pfam" id="PF14322"/>
    </source>
</evidence>
<keyword evidence="5" id="KW-0998">Cell outer membrane</keyword>
<sequence>MKYFKSLISMVRNLPLNLTQGKNRQGSKVTSKPLQQKKILACTLLLVISVMAFLASCESIAVDEPTYLLSDTSVFQDETTAESAVVGIYSQIMGGTAFASGGRQSVTYLSGLSADTFTNYSFLADENQFYTNALNATNNTLEQSIWNQGYNHIYTANSILEGLAKATEISADTKQRLEGEAKFIRAFFNFYLVNLFGDIPLVTTTDYLINSTISRSPVADIYEQIIADLEDAEKYLPSDYSFYSGMRTRPTRFAASALLARTFLYTEQWSMAEQEASKLIGATDVFTLESDLDNVFLATSKEAIWQLASIDGTRDTWEGYNFILTNTPPIAVTLADGFLQNFGPNDSRLLQWTGHITDGTQSYGFPFKYKIRAGGTGSEFSMVLRLAEQYLIRAEARAMLGNLPNALADLNTIRTRAGVANIQASEIPEFSDLLMEERHLELFAEWGHRWLDLKRTGRANTVLSPLKPDWQETDVLYPIPQQEIQTNPNLSQNPGY</sequence>
<evidence type="ECO:0000259" key="6">
    <source>
        <dbReference type="Pfam" id="PF07980"/>
    </source>
</evidence>
<evidence type="ECO:0000256" key="4">
    <source>
        <dbReference type="ARBA" id="ARBA00023136"/>
    </source>
</evidence>
<dbReference type="SUPFAM" id="SSF48452">
    <property type="entry name" value="TPR-like"/>
    <property type="match status" value="1"/>
</dbReference>
<evidence type="ECO:0000256" key="2">
    <source>
        <dbReference type="ARBA" id="ARBA00006275"/>
    </source>
</evidence>
<dbReference type="Pfam" id="PF14322">
    <property type="entry name" value="SusD-like_3"/>
    <property type="match status" value="1"/>
</dbReference>
<evidence type="ECO:0000256" key="1">
    <source>
        <dbReference type="ARBA" id="ARBA00004442"/>
    </source>
</evidence>
<protein>
    <submittedName>
        <fullName evidence="8">RagB/SusD family nutrient uptake outer membrane protein</fullName>
    </submittedName>
</protein>
<reference evidence="8 9" key="1">
    <citation type="submission" date="2024-01" db="EMBL/GenBank/DDBJ databases">
        <title>Maribacter spp. originated from different algae showed divergent polysaccharides utilization ability.</title>
        <authorList>
            <person name="Wang H."/>
            <person name="Wu Y."/>
        </authorList>
    </citation>
    <scope>NUCLEOTIDE SEQUENCE [LARGE SCALE GENOMIC DNA]</scope>
    <source>
        <strain evidence="8 9">PR1</strain>
    </source>
</reference>
<keyword evidence="9" id="KW-1185">Reference proteome</keyword>
<dbReference type="InterPro" id="IPR033985">
    <property type="entry name" value="SusD-like_N"/>
</dbReference>
<dbReference type="InterPro" id="IPR012944">
    <property type="entry name" value="SusD_RagB_dom"/>
</dbReference>
<organism evidence="8 9">
    <name type="scientific">Maribacter cobaltidurans</name>
    <dbReference type="NCBI Taxonomy" id="1178778"/>
    <lineage>
        <taxon>Bacteria</taxon>
        <taxon>Pseudomonadati</taxon>
        <taxon>Bacteroidota</taxon>
        <taxon>Flavobacteriia</taxon>
        <taxon>Flavobacteriales</taxon>
        <taxon>Flavobacteriaceae</taxon>
        <taxon>Maribacter</taxon>
    </lineage>
</organism>
<evidence type="ECO:0000313" key="8">
    <source>
        <dbReference type="EMBL" id="MEE1977881.1"/>
    </source>
</evidence>
<accession>A0ABU7IZF1</accession>
<feature type="domain" description="SusD-like N-terminal" evidence="7">
    <location>
        <begin position="124"/>
        <end position="264"/>
    </location>
</feature>
<proteinExistence type="inferred from homology"/>
<comment type="subcellular location">
    <subcellularLocation>
        <location evidence="1">Cell outer membrane</location>
    </subcellularLocation>
</comment>
<dbReference type="Proteomes" id="UP001356308">
    <property type="component" value="Unassembled WGS sequence"/>
</dbReference>